<dbReference type="PROSITE" id="PS51504">
    <property type="entry name" value="H15"/>
    <property type="match status" value="1"/>
</dbReference>
<comment type="caution">
    <text evidence="2">The sequence shown here is derived from an EMBL/GenBank/DDBJ whole genome shotgun (WGS) entry which is preliminary data.</text>
</comment>
<dbReference type="InterPro" id="IPR036390">
    <property type="entry name" value="WH_DNA-bd_sf"/>
</dbReference>
<dbReference type="GO" id="GO:0006334">
    <property type="term" value="P:nucleosome assembly"/>
    <property type="evidence" value="ECO:0007669"/>
    <property type="project" value="InterPro"/>
</dbReference>
<dbReference type="InterPro" id="IPR036388">
    <property type="entry name" value="WH-like_DNA-bd_sf"/>
</dbReference>
<sequence>MEKNLSIHPAHEQRRARAMKTLKKVMLKLAMSRDPSRFKSQHELMGKHIDVRLPYLFPYPLRTPNHPPYVDMILRAVKELNKGTGATKESISNFIKSNNQDLPLAHKHLVTNHLMKLVQEGTIVSVTKSLYALPNCNNIKSEKQQEVGAMISVQKDVDDLGLPWLNPMLKATYFIACEFHWGSGCDMFCLDCMGNPFCSHCLRHHEDHHVVRIHSSNSNNGIKVDDIQKYIDISGVQTFISRRAENIVYLNKRPHFKSFKRPSTCEICCRSLPGSFRFCSLSCKVRGGNKSIKRETEEKHE</sequence>
<dbReference type="EMBL" id="JABWDY010024977">
    <property type="protein sequence ID" value="KAF5189802.1"/>
    <property type="molecule type" value="Genomic_DNA"/>
</dbReference>
<evidence type="ECO:0000313" key="3">
    <source>
        <dbReference type="Proteomes" id="UP000554482"/>
    </source>
</evidence>
<name>A0A7J6VZK7_THATH</name>
<protein>
    <submittedName>
        <fullName evidence="2">Platz transcription factor family protein</fullName>
    </submittedName>
</protein>
<gene>
    <name evidence="2" type="ORF">FRX31_020606</name>
</gene>
<dbReference type="InterPro" id="IPR006734">
    <property type="entry name" value="PLATZ"/>
</dbReference>
<keyword evidence="3" id="KW-1185">Reference proteome</keyword>
<organism evidence="2 3">
    <name type="scientific">Thalictrum thalictroides</name>
    <name type="common">Rue-anemone</name>
    <name type="synonym">Anemone thalictroides</name>
    <dbReference type="NCBI Taxonomy" id="46969"/>
    <lineage>
        <taxon>Eukaryota</taxon>
        <taxon>Viridiplantae</taxon>
        <taxon>Streptophyta</taxon>
        <taxon>Embryophyta</taxon>
        <taxon>Tracheophyta</taxon>
        <taxon>Spermatophyta</taxon>
        <taxon>Magnoliopsida</taxon>
        <taxon>Ranunculales</taxon>
        <taxon>Ranunculaceae</taxon>
        <taxon>Thalictroideae</taxon>
        <taxon>Thalictrum</taxon>
    </lineage>
</organism>
<dbReference type="Pfam" id="PF00538">
    <property type="entry name" value="Linker_histone"/>
    <property type="match status" value="1"/>
</dbReference>
<evidence type="ECO:0000259" key="1">
    <source>
        <dbReference type="PROSITE" id="PS51504"/>
    </source>
</evidence>
<proteinExistence type="predicted"/>
<dbReference type="Gene3D" id="1.10.10.10">
    <property type="entry name" value="Winged helix-like DNA-binding domain superfamily/Winged helix DNA-binding domain"/>
    <property type="match status" value="1"/>
</dbReference>
<accession>A0A7J6VZK7</accession>
<dbReference type="OrthoDB" id="10400807at2759"/>
<dbReference type="Proteomes" id="UP000554482">
    <property type="component" value="Unassembled WGS sequence"/>
</dbReference>
<dbReference type="GO" id="GO:0003677">
    <property type="term" value="F:DNA binding"/>
    <property type="evidence" value="ECO:0007669"/>
    <property type="project" value="InterPro"/>
</dbReference>
<dbReference type="AlphaFoldDB" id="A0A7J6VZK7"/>
<evidence type="ECO:0000313" key="2">
    <source>
        <dbReference type="EMBL" id="KAF5189802.1"/>
    </source>
</evidence>
<dbReference type="Pfam" id="PF04640">
    <property type="entry name" value="PLATZ"/>
    <property type="match status" value="1"/>
</dbReference>
<feature type="domain" description="H15" evidence="1">
    <location>
        <begin position="65"/>
        <end position="135"/>
    </location>
</feature>
<dbReference type="PANTHER" id="PTHR31065:SF35">
    <property type="entry name" value="PLATZ TRANSCRIPTION FACTOR FAMILY PROTEIN"/>
    <property type="match status" value="1"/>
</dbReference>
<dbReference type="GO" id="GO:0000786">
    <property type="term" value="C:nucleosome"/>
    <property type="evidence" value="ECO:0007669"/>
    <property type="project" value="InterPro"/>
</dbReference>
<dbReference type="SUPFAM" id="SSF46785">
    <property type="entry name" value="Winged helix' DNA-binding domain"/>
    <property type="match status" value="1"/>
</dbReference>
<dbReference type="SMART" id="SM00526">
    <property type="entry name" value="H15"/>
    <property type="match status" value="1"/>
</dbReference>
<dbReference type="PANTHER" id="PTHR31065">
    <property type="entry name" value="PLATZ TRANSCRIPTION FACTOR FAMILY PROTEIN"/>
    <property type="match status" value="1"/>
</dbReference>
<dbReference type="InterPro" id="IPR005818">
    <property type="entry name" value="Histone_H1/H5_H15"/>
</dbReference>
<reference evidence="2 3" key="1">
    <citation type="submission" date="2020-06" db="EMBL/GenBank/DDBJ databases">
        <title>Transcriptomic and genomic resources for Thalictrum thalictroides and T. hernandezii: Facilitating candidate gene discovery in an emerging model plant lineage.</title>
        <authorList>
            <person name="Arias T."/>
            <person name="Riano-Pachon D.M."/>
            <person name="Di Stilio V.S."/>
        </authorList>
    </citation>
    <scope>NUCLEOTIDE SEQUENCE [LARGE SCALE GENOMIC DNA]</scope>
    <source>
        <strain evidence="3">cv. WT478/WT964</strain>
        <tissue evidence="2">Leaves</tissue>
    </source>
</reference>